<keyword evidence="2" id="KW-0479">Metal-binding</keyword>
<dbReference type="Gene3D" id="3.50.50.60">
    <property type="entry name" value="FAD/NAD(P)-binding domain"/>
    <property type="match status" value="1"/>
</dbReference>
<dbReference type="GO" id="GO:0016491">
    <property type="term" value="F:oxidoreductase activity"/>
    <property type="evidence" value="ECO:0007669"/>
    <property type="project" value="UniProtKB-KW"/>
</dbReference>
<keyword evidence="7" id="KW-1185">Reference proteome</keyword>
<accession>A0A402D6D9</accession>
<sequence length="763" mass="84566">MLIQGPERSRSLRVENLQSDLVVVGGGLAGVCCAITAARAGTRVTLAQDRPVLGGNASSEVRLWTLGATSHMINNNRWAREGGLIDEILVENLFRNPEGNPLLFDALLLEKTIAEPNITLLLNTAVHEAETSEDGAITKVAAFCSQNATRYVLSAPLFVDASGDGVVGFLAGAAFRMGAEATSEFGEKFAPSREYGELLGHSLYFYSKDAGKPVRYVPPAFALADVETAIPRFRSLNAQSYGCRLWWFEWGGRLDTVHDTEKIKWELWKVVYGVWDYIKNSGKFPEAENLTLEWVGHIPGKRESRRFEGDYMLRQQDIVEQREFDDVVAFGGWSIDLHPADGIFSEHPGCNQWHSKGIFGIPYRSYYSRNVPNLFLAGRIISASHVAFGSTRVMATCAHGAQAVGAAAAICAREGLQPRDMTTPARMTELQRDLLRAGQHLPGRRLRDDADLVQRASIAATSRLRLESFPPDGPLLPLKESWAMLLPAEAGPAPSATFWVDVDEPGAVLDAELRVSSRSGSHTPDTTLDRRRVTLSPGRGQSVTFEFDARISEPGYLFVCLMHNDRVQVRCTEHRVTGVMSVCRWYNPASGEEAAQTPPRDIGVDAFEFWTPRRRPNGQNLAVTLGRRVDVFGPDNLINGVQRPTTQPNAWVADTVDPSPELTFTWDAPQTIGRIELFFDTDYDHAMESVLMGHPESVTPFCVRAYTLRDSQGRVLAERLDNHQTRNTILLEPPVHTDRLTLEVEHPSASVPASVFEIRAYER</sequence>
<organism evidence="6 7">
    <name type="scientific">Capsulimonas corticalis</name>
    <dbReference type="NCBI Taxonomy" id="2219043"/>
    <lineage>
        <taxon>Bacteria</taxon>
        <taxon>Bacillati</taxon>
        <taxon>Armatimonadota</taxon>
        <taxon>Armatimonadia</taxon>
        <taxon>Capsulimonadales</taxon>
        <taxon>Capsulimonadaceae</taxon>
        <taxon>Capsulimonas</taxon>
    </lineage>
</organism>
<dbReference type="Proteomes" id="UP000287394">
    <property type="component" value="Chromosome"/>
</dbReference>
<dbReference type="AlphaFoldDB" id="A0A402D6D9"/>
<gene>
    <name evidence="6" type="ORF">CCAX7_40690</name>
</gene>
<name>A0A402D6D9_9BACT</name>
<dbReference type="Pfam" id="PF12831">
    <property type="entry name" value="FAD_oxidored"/>
    <property type="match status" value="1"/>
</dbReference>
<keyword evidence="3" id="KW-0560">Oxidoreductase</keyword>
<dbReference type="InterPro" id="IPR039650">
    <property type="entry name" value="HdrA-like"/>
</dbReference>
<keyword evidence="1" id="KW-0004">4Fe-4S</keyword>
<evidence type="ECO:0000256" key="2">
    <source>
        <dbReference type="ARBA" id="ARBA00022723"/>
    </source>
</evidence>
<reference evidence="6 7" key="1">
    <citation type="journal article" date="2019" name="Int. J. Syst. Evol. Microbiol.">
        <title>Capsulimonas corticalis gen. nov., sp. nov., an aerobic capsulated bacterium, of a novel bacterial order, Capsulimonadales ord. nov., of the class Armatimonadia of the phylum Armatimonadetes.</title>
        <authorList>
            <person name="Li J."/>
            <person name="Kudo C."/>
            <person name="Tonouchi A."/>
        </authorList>
    </citation>
    <scope>NUCLEOTIDE SEQUENCE [LARGE SCALE GENOMIC DNA]</scope>
    <source>
        <strain evidence="6 7">AX-7</strain>
    </source>
</reference>
<dbReference type="InterPro" id="IPR036188">
    <property type="entry name" value="FAD/NAD-bd_sf"/>
</dbReference>
<evidence type="ECO:0000313" key="6">
    <source>
        <dbReference type="EMBL" id="BDI32018.1"/>
    </source>
</evidence>
<dbReference type="GO" id="GO:0051539">
    <property type="term" value="F:4 iron, 4 sulfur cluster binding"/>
    <property type="evidence" value="ECO:0007669"/>
    <property type="project" value="UniProtKB-KW"/>
</dbReference>
<proteinExistence type="predicted"/>
<evidence type="ECO:0000313" key="7">
    <source>
        <dbReference type="Proteomes" id="UP000287394"/>
    </source>
</evidence>
<dbReference type="PANTHER" id="PTHR43498:SF1">
    <property type="entry name" value="COB--COM HETERODISULFIDE REDUCTASE IRON-SULFUR SUBUNIT A"/>
    <property type="match status" value="1"/>
</dbReference>
<protein>
    <submittedName>
        <fullName evidence="6">Uncharacterized protein</fullName>
    </submittedName>
</protein>
<dbReference type="GO" id="GO:0046872">
    <property type="term" value="F:metal ion binding"/>
    <property type="evidence" value="ECO:0007669"/>
    <property type="project" value="UniProtKB-KW"/>
</dbReference>
<evidence type="ECO:0000256" key="5">
    <source>
        <dbReference type="ARBA" id="ARBA00023014"/>
    </source>
</evidence>
<keyword evidence="5" id="KW-0411">Iron-sulfur</keyword>
<dbReference type="SUPFAM" id="SSF51905">
    <property type="entry name" value="FAD/NAD(P)-binding domain"/>
    <property type="match status" value="1"/>
</dbReference>
<dbReference type="KEGG" id="ccot:CCAX7_40690"/>
<dbReference type="EMBL" id="AP025739">
    <property type="protein sequence ID" value="BDI32018.1"/>
    <property type="molecule type" value="Genomic_DNA"/>
</dbReference>
<dbReference type="PANTHER" id="PTHR43498">
    <property type="entry name" value="FERREDOXIN:COB-COM HETERODISULFIDE REDUCTASE SUBUNIT A"/>
    <property type="match status" value="1"/>
</dbReference>
<evidence type="ECO:0000256" key="4">
    <source>
        <dbReference type="ARBA" id="ARBA00023004"/>
    </source>
</evidence>
<keyword evidence="4" id="KW-0408">Iron</keyword>
<evidence type="ECO:0000256" key="3">
    <source>
        <dbReference type="ARBA" id="ARBA00023002"/>
    </source>
</evidence>
<evidence type="ECO:0000256" key="1">
    <source>
        <dbReference type="ARBA" id="ARBA00022485"/>
    </source>
</evidence>